<dbReference type="AlphaFoldDB" id="A0A8T2LMI2"/>
<gene>
    <name evidence="1" type="primary">SAMD3</name>
    <name evidence="1" type="ORF">AMEX_G12097</name>
</gene>
<protein>
    <submittedName>
        <fullName evidence="1">Sterile alpha motif domain-containing protein 3-like isoform X1</fullName>
    </submittedName>
</protein>
<proteinExistence type="predicted"/>
<dbReference type="PANTHER" id="PTHR31025:SF9">
    <property type="entry name" value="SI:DKEY-286J15.1"/>
    <property type="match status" value="1"/>
</dbReference>
<evidence type="ECO:0000313" key="2">
    <source>
        <dbReference type="Proteomes" id="UP000752171"/>
    </source>
</evidence>
<reference evidence="1 2" key="1">
    <citation type="submission" date="2021-07" db="EMBL/GenBank/DDBJ databases">
        <authorList>
            <person name="Imarazene B."/>
            <person name="Zahm M."/>
            <person name="Klopp C."/>
            <person name="Cabau C."/>
            <person name="Beille S."/>
            <person name="Jouanno E."/>
            <person name="Castinel A."/>
            <person name="Lluch J."/>
            <person name="Gil L."/>
            <person name="Kuchtly C."/>
            <person name="Lopez Roques C."/>
            <person name="Donnadieu C."/>
            <person name="Parrinello H."/>
            <person name="Journot L."/>
            <person name="Du K."/>
            <person name="Schartl M."/>
            <person name="Retaux S."/>
            <person name="Guiguen Y."/>
        </authorList>
    </citation>
    <scope>NUCLEOTIDE SEQUENCE [LARGE SCALE GENOMIC DNA]</scope>
    <source>
        <strain evidence="1">Pach_M1</strain>
        <tissue evidence="1">Testis</tissue>
    </source>
</reference>
<organism evidence="1 2">
    <name type="scientific">Astyanax mexicanus</name>
    <name type="common">Blind cave fish</name>
    <name type="synonym">Astyanax fasciatus mexicanus</name>
    <dbReference type="NCBI Taxonomy" id="7994"/>
    <lineage>
        <taxon>Eukaryota</taxon>
        <taxon>Metazoa</taxon>
        <taxon>Chordata</taxon>
        <taxon>Craniata</taxon>
        <taxon>Vertebrata</taxon>
        <taxon>Euteleostomi</taxon>
        <taxon>Actinopterygii</taxon>
        <taxon>Neopterygii</taxon>
        <taxon>Teleostei</taxon>
        <taxon>Ostariophysi</taxon>
        <taxon>Characiformes</taxon>
        <taxon>Characoidei</taxon>
        <taxon>Acestrorhamphidae</taxon>
        <taxon>Acestrorhamphinae</taxon>
        <taxon>Astyanax</taxon>
    </lineage>
</organism>
<name>A0A8T2LMI2_ASTMX</name>
<comment type="caution">
    <text evidence="1">The sequence shown here is derived from an EMBL/GenBank/DDBJ whole genome shotgun (WGS) entry which is preliminary data.</text>
</comment>
<dbReference type="PANTHER" id="PTHR31025">
    <property type="entry name" value="SI:CH211-196P9.1-RELATED"/>
    <property type="match status" value="1"/>
</dbReference>
<sequence length="466" mass="53640">MAVEQMSTEELLQKLTDGGIQISPEEEKKFKEYEVDGETVHCGLTDHMVSQLFPGSFKKQAKFMSLIRPMELDTVRKENLSESQASPLLPERPFPKDLQKRLENKEPCHKNSTDRHKIVRVLQEAMAQYTLYPSNCDYVNVAKALILKFPFLRDVEGNGYHTWHMSLKRKFKSERAPLVSDEEVKRFKERFGHVVKRHKPPETTCQRIDSPSVQQPDVVGEESISVDAHVKILQEQYQRTQPDNAVVNERMTRTFHWRRREITHGMMTAQAIEKYPFLRTATGLCQEVGRIHKVTDLNLRFRENFSEMVPSLLKLLRGKSTIEKAYADSRGEALVEDTIGMDFKAALILLPTVFKEKLENYISLGKEEPATPYPIVQLLDSCDWKKVFCERRNAAVVKMEGLEICRTVSVEDAILAAFYAYFTFNLAYPPHIRNTLTFIQRHVLKVSEAGDKPLPTALTRIINLLA</sequence>
<evidence type="ECO:0000313" key="1">
    <source>
        <dbReference type="EMBL" id="KAG9273013.1"/>
    </source>
</evidence>
<dbReference type="Proteomes" id="UP000752171">
    <property type="component" value="Unassembled WGS sequence"/>
</dbReference>
<accession>A0A8T2LMI2</accession>
<dbReference type="EMBL" id="JAICCE010000009">
    <property type="protein sequence ID" value="KAG9273013.1"/>
    <property type="molecule type" value="Genomic_DNA"/>
</dbReference>